<dbReference type="GO" id="GO:0004586">
    <property type="term" value="F:ornithine decarboxylase activity"/>
    <property type="evidence" value="ECO:0007669"/>
    <property type="project" value="TreeGrafter"/>
</dbReference>
<sequence length="399" mass="43090">MDPIRRHQLRETLRARAVRHSWADLVAAHGTPVLVLDPAAVASAYRRLSAELRGFGLHYAVKALPHPAALTAIASCGGGFDVATNAEIDRVRALGFPMHRCIHTHPVKKPADIDHAYRAGIRTFVVDNPVEAQKFYGRDRDLEVLVRLAFPNPTAKSDLSTKFGVEVRDAELVVKHVLDTGVAFGGFSFHVGSQGSTVQPYRTALRSTLELCDHIHRTLGVRAHTIDIGGGFPVSYRDSMPGIDRIATAVDEVLGERRGQFRLLAEPGRFLAAEAMTLFTSVVGTATRGGKVWHYLDDGLYGSYSNILTEDVHPPILAMRELSGSPSAAWGAMEPVTLAGPTCDSIDVVAHDYPMPPLTVGDVLVSPLMGAYTTVTSSRFNGIAQTPIVVSDSGDAWEA</sequence>
<dbReference type="GO" id="GO:0005737">
    <property type="term" value="C:cytoplasm"/>
    <property type="evidence" value="ECO:0007669"/>
    <property type="project" value="TreeGrafter"/>
</dbReference>
<dbReference type="Pfam" id="PF02784">
    <property type="entry name" value="Orn_Arg_deC_N"/>
    <property type="match status" value="1"/>
</dbReference>
<comment type="cofactor">
    <cofactor evidence="1 5">
        <name>pyridoxal 5'-phosphate</name>
        <dbReference type="ChEBI" id="CHEBI:597326"/>
    </cofactor>
</comment>
<keyword evidence="4" id="KW-0456">Lyase</keyword>
<evidence type="ECO:0000256" key="3">
    <source>
        <dbReference type="ARBA" id="ARBA00022898"/>
    </source>
</evidence>
<dbReference type="AlphaFoldDB" id="A0A6S6P6N7"/>
<feature type="domain" description="Orn/DAP/Arg decarboxylase 2 N-terminal" evidence="6">
    <location>
        <begin position="41"/>
        <end position="273"/>
    </location>
</feature>
<proteinExistence type="inferred from homology"/>
<protein>
    <submittedName>
        <fullName evidence="7">Ornithine decarboxylase</fullName>
    </submittedName>
</protein>
<dbReference type="EMBL" id="AP023287">
    <property type="protein sequence ID" value="BCI53271.1"/>
    <property type="molecule type" value="Genomic_DNA"/>
</dbReference>
<dbReference type="Gene3D" id="2.40.37.10">
    <property type="entry name" value="Lyase, Ornithine Decarboxylase, Chain A, domain 1"/>
    <property type="match status" value="1"/>
</dbReference>
<gene>
    <name evidence="7" type="ORF">NIIDNTM18_25490</name>
</gene>
<dbReference type="Proteomes" id="UP000515734">
    <property type="component" value="Chromosome"/>
</dbReference>
<evidence type="ECO:0000256" key="5">
    <source>
        <dbReference type="PIRSR" id="PIRSR600183-50"/>
    </source>
</evidence>
<evidence type="ECO:0000256" key="4">
    <source>
        <dbReference type="ARBA" id="ARBA00023239"/>
    </source>
</evidence>
<name>A0A6S6P6N7_9MYCO</name>
<dbReference type="PANTHER" id="PTHR11482:SF6">
    <property type="entry name" value="ORNITHINE DECARBOXYLASE 1-RELATED"/>
    <property type="match status" value="1"/>
</dbReference>
<dbReference type="Gene3D" id="3.20.20.10">
    <property type="entry name" value="Alanine racemase"/>
    <property type="match status" value="1"/>
</dbReference>
<evidence type="ECO:0000313" key="8">
    <source>
        <dbReference type="Proteomes" id="UP000515734"/>
    </source>
</evidence>
<dbReference type="PRINTS" id="PR01179">
    <property type="entry name" value="ODADCRBXLASE"/>
</dbReference>
<dbReference type="InterPro" id="IPR009006">
    <property type="entry name" value="Ala_racemase/Decarboxylase_C"/>
</dbReference>
<comment type="similarity">
    <text evidence="2">Belongs to the Orn/Lys/Arg decarboxylase class-II family.</text>
</comment>
<dbReference type="SUPFAM" id="SSF51419">
    <property type="entry name" value="PLP-binding barrel"/>
    <property type="match status" value="1"/>
</dbReference>
<dbReference type="PRINTS" id="PR01182">
    <property type="entry name" value="ORNDCRBXLASE"/>
</dbReference>
<dbReference type="CDD" id="cd00622">
    <property type="entry name" value="PLPDE_III_ODC"/>
    <property type="match status" value="1"/>
</dbReference>
<evidence type="ECO:0000256" key="2">
    <source>
        <dbReference type="ARBA" id="ARBA00008872"/>
    </source>
</evidence>
<evidence type="ECO:0000313" key="7">
    <source>
        <dbReference type="EMBL" id="BCI53271.1"/>
    </source>
</evidence>
<evidence type="ECO:0000256" key="1">
    <source>
        <dbReference type="ARBA" id="ARBA00001933"/>
    </source>
</evidence>
<feature type="active site" description="Proton donor" evidence="5">
    <location>
        <position position="343"/>
    </location>
</feature>
<evidence type="ECO:0000259" key="6">
    <source>
        <dbReference type="Pfam" id="PF02784"/>
    </source>
</evidence>
<organism evidence="7 8">
    <name type="scientific">Mycolicibacterium litorale</name>
    <dbReference type="NCBI Taxonomy" id="758802"/>
    <lineage>
        <taxon>Bacteria</taxon>
        <taxon>Bacillati</taxon>
        <taxon>Actinomycetota</taxon>
        <taxon>Actinomycetes</taxon>
        <taxon>Mycobacteriales</taxon>
        <taxon>Mycobacteriaceae</taxon>
        <taxon>Mycolicibacterium</taxon>
    </lineage>
</organism>
<dbReference type="InterPro" id="IPR002433">
    <property type="entry name" value="Orn_de-COase"/>
</dbReference>
<dbReference type="GO" id="GO:0033387">
    <property type="term" value="P:putrescine biosynthetic process from arginine, via ornithine"/>
    <property type="evidence" value="ECO:0007669"/>
    <property type="project" value="TreeGrafter"/>
</dbReference>
<dbReference type="InterPro" id="IPR000183">
    <property type="entry name" value="Orn/DAP/Arg_de-COase"/>
</dbReference>
<accession>A0A6S6P6N7</accession>
<dbReference type="InterPro" id="IPR029066">
    <property type="entry name" value="PLP-binding_barrel"/>
</dbReference>
<dbReference type="RefSeq" id="WP_185295973.1">
    <property type="nucleotide sequence ID" value="NZ_AP023287.1"/>
</dbReference>
<reference evidence="7 8" key="1">
    <citation type="submission" date="2020-07" db="EMBL/GenBank/DDBJ databases">
        <title>Complete genome sequence of Mycolicibacterium litorale like strain isolated from cardiac implantable electronic device infection.</title>
        <authorList>
            <person name="Fukano H."/>
            <person name="Miyama H."/>
            <person name="Hoshino Y."/>
        </authorList>
    </citation>
    <scope>NUCLEOTIDE SEQUENCE [LARGE SCALE GENOMIC DNA]</scope>
    <source>
        <strain evidence="7 8">NIIDNTM18</strain>
    </source>
</reference>
<dbReference type="FunFam" id="3.20.20.10:FF:000008">
    <property type="entry name" value="Ornithine decarboxylase"/>
    <property type="match status" value="1"/>
</dbReference>
<dbReference type="PANTHER" id="PTHR11482">
    <property type="entry name" value="ARGININE/DIAMINOPIMELATE/ORNITHINE DECARBOXYLASE"/>
    <property type="match status" value="1"/>
</dbReference>
<keyword evidence="3 5" id="KW-0663">Pyridoxal phosphate</keyword>
<dbReference type="InterPro" id="IPR022644">
    <property type="entry name" value="De-COase2_N"/>
</dbReference>
<dbReference type="SUPFAM" id="SSF50621">
    <property type="entry name" value="Alanine racemase C-terminal domain-like"/>
    <property type="match status" value="1"/>
</dbReference>
<feature type="modified residue" description="N6-(pyridoxal phosphate)lysine" evidence="5">
    <location>
        <position position="62"/>
    </location>
</feature>